<dbReference type="AlphaFoldDB" id="B9S6Z9"/>
<keyword evidence="2" id="KW-1185">Reference proteome</keyword>
<evidence type="ECO:0000313" key="1">
    <source>
        <dbReference type="EMBL" id="EEF40578.1"/>
    </source>
</evidence>
<proteinExistence type="predicted"/>
<evidence type="ECO:0000313" key="2">
    <source>
        <dbReference type="Proteomes" id="UP000008311"/>
    </source>
</evidence>
<organism evidence="1 2">
    <name type="scientific">Ricinus communis</name>
    <name type="common">Castor bean</name>
    <dbReference type="NCBI Taxonomy" id="3988"/>
    <lineage>
        <taxon>Eukaryota</taxon>
        <taxon>Viridiplantae</taxon>
        <taxon>Streptophyta</taxon>
        <taxon>Embryophyta</taxon>
        <taxon>Tracheophyta</taxon>
        <taxon>Spermatophyta</taxon>
        <taxon>Magnoliopsida</taxon>
        <taxon>eudicotyledons</taxon>
        <taxon>Gunneridae</taxon>
        <taxon>Pentapetalae</taxon>
        <taxon>rosids</taxon>
        <taxon>fabids</taxon>
        <taxon>Malpighiales</taxon>
        <taxon>Euphorbiaceae</taxon>
        <taxon>Acalyphoideae</taxon>
        <taxon>Acalypheae</taxon>
        <taxon>Ricinus</taxon>
    </lineage>
</organism>
<accession>B9S6Z9</accession>
<name>B9S6Z9_RICCO</name>
<gene>
    <name evidence="1" type="ORF">RCOM_1330190</name>
</gene>
<dbReference type="InParanoid" id="B9S6Z9"/>
<dbReference type="Proteomes" id="UP000008311">
    <property type="component" value="Unassembled WGS sequence"/>
</dbReference>
<protein>
    <submittedName>
        <fullName evidence="1">Uncharacterized protein</fullName>
    </submittedName>
</protein>
<sequence>MMRHPSEYWQFHQPAQGEISQGNVSVLALIKAGCLVNVLHLDHPIFGQG</sequence>
<reference evidence="2" key="1">
    <citation type="journal article" date="2010" name="Nat. Biotechnol.">
        <title>Draft genome sequence of the oilseed species Ricinus communis.</title>
        <authorList>
            <person name="Chan A.P."/>
            <person name="Crabtree J."/>
            <person name="Zhao Q."/>
            <person name="Lorenzi H."/>
            <person name="Orvis J."/>
            <person name="Puiu D."/>
            <person name="Melake-Berhan A."/>
            <person name="Jones K.M."/>
            <person name="Redman J."/>
            <person name="Chen G."/>
            <person name="Cahoon E.B."/>
            <person name="Gedil M."/>
            <person name="Stanke M."/>
            <person name="Haas B.J."/>
            <person name="Wortman J.R."/>
            <person name="Fraser-Liggett C.M."/>
            <person name="Ravel J."/>
            <person name="Rabinowicz P.D."/>
        </authorList>
    </citation>
    <scope>NUCLEOTIDE SEQUENCE [LARGE SCALE GENOMIC DNA]</scope>
    <source>
        <strain evidence="2">cv. Hale</strain>
    </source>
</reference>
<dbReference type="EMBL" id="EQ973883">
    <property type="protein sequence ID" value="EEF40578.1"/>
    <property type="molecule type" value="Genomic_DNA"/>
</dbReference>